<reference evidence="2 3" key="1">
    <citation type="submission" date="2019-10" db="EMBL/GenBank/DDBJ databases">
        <authorList>
            <person name="Dong K."/>
        </authorList>
    </citation>
    <scope>NUCLEOTIDE SEQUENCE [LARGE SCALE GENOMIC DNA]</scope>
    <source>
        <strain evidence="2 3">DSM 28960</strain>
    </source>
</reference>
<accession>A0A7X1Z6I3</accession>
<protein>
    <submittedName>
        <fullName evidence="2">Uncharacterized protein</fullName>
    </submittedName>
</protein>
<feature type="compositionally biased region" description="Basic and acidic residues" evidence="1">
    <location>
        <begin position="37"/>
        <end position="48"/>
    </location>
</feature>
<feature type="compositionally biased region" description="Low complexity" evidence="1">
    <location>
        <begin position="52"/>
        <end position="67"/>
    </location>
</feature>
<dbReference type="RefSeq" id="WP_153494556.1">
    <property type="nucleotide sequence ID" value="NZ_CBCRWP010000001.1"/>
</dbReference>
<evidence type="ECO:0000313" key="2">
    <source>
        <dbReference type="EMBL" id="MQW38397.1"/>
    </source>
</evidence>
<organism evidence="2 3">
    <name type="scientific">Lactococcus hircilactis</name>
    <dbReference type="NCBI Taxonomy" id="1494462"/>
    <lineage>
        <taxon>Bacteria</taxon>
        <taxon>Bacillati</taxon>
        <taxon>Bacillota</taxon>
        <taxon>Bacilli</taxon>
        <taxon>Lactobacillales</taxon>
        <taxon>Streptococcaceae</taxon>
        <taxon>Lactococcus</taxon>
    </lineage>
</organism>
<sequence length="165" mass="18907">MANFDALEGFSESQKPVPQKKKSYSEQDEEELDFIEETWKPVKPKNETMDVTETSQPEQPQLPEEVPTTALGKATKVVWNTAKLPETKKNIQFTLLPSQIEIMKDAAGQRVPLRRDKVGTPVPNPSSFLQKLIDMEIWSAYDFLVDQNLINDFNAWKINQRRGQS</sequence>
<proteinExistence type="predicted"/>
<name>A0A7X1Z6I3_9LACT</name>
<evidence type="ECO:0000256" key="1">
    <source>
        <dbReference type="SAM" id="MobiDB-lite"/>
    </source>
</evidence>
<gene>
    <name evidence="2" type="ORF">GHI93_00330</name>
</gene>
<dbReference type="Proteomes" id="UP000439550">
    <property type="component" value="Unassembled WGS sequence"/>
</dbReference>
<keyword evidence="3" id="KW-1185">Reference proteome</keyword>
<dbReference type="EMBL" id="WITJ01000001">
    <property type="protein sequence ID" value="MQW38397.1"/>
    <property type="molecule type" value="Genomic_DNA"/>
</dbReference>
<evidence type="ECO:0000313" key="3">
    <source>
        <dbReference type="Proteomes" id="UP000439550"/>
    </source>
</evidence>
<feature type="compositionally biased region" description="Acidic residues" evidence="1">
    <location>
        <begin position="26"/>
        <end position="36"/>
    </location>
</feature>
<dbReference type="AlphaFoldDB" id="A0A7X1Z6I3"/>
<feature type="region of interest" description="Disordered" evidence="1">
    <location>
        <begin position="1"/>
        <end position="67"/>
    </location>
</feature>
<comment type="caution">
    <text evidence="2">The sequence shown here is derived from an EMBL/GenBank/DDBJ whole genome shotgun (WGS) entry which is preliminary data.</text>
</comment>